<evidence type="ECO:0000256" key="5">
    <source>
        <dbReference type="ARBA" id="ARBA00023146"/>
    </source>
</evidence>
<dbReference type="Gene3D" id="2.20.28.20">
    <property type="entry name" value="Methionyl-tRNA synthetase, Zn-domain"/>
    <property type="match status" value="1"/>
</dbReference>
<dbReference type="RefSeq" id="WP_165331750.1">
    <property type="nucleotide sequence ID" value="NZ_JAAKZW010000030.1"/>
</dbReference>
<dbReference type="PANTHER" id="PTHR45765:SF1">
    <property type="entry name" value="METHIONINE--TRNA LIGASE, CYTOPLASMIC"/>
    <property type="match status" value="1"/>
</dbReference>
<dbReference type="GO" id="GO:0004825">
    <property type="term" value="F:methionine-tRNA ligase activity"/>
    <property type="evidence" value="ECO:0007669"/>
    <property type="project" value="UniProtKB-EC"/>
</dbReference>
<protein>
    <submittedName>
        <fullName evidence="9">Class I tRNA ligase family protein</fullName>
    </submittedName>
</protein>
<dbReference type="Pfam" id="PF09334">
    <property type="entry name" value="tRNA-synt_1g"/>
    <property type="match status" value="1"/>
</dbReference>
<keyword evidence="5 7" id="KW-0030">Aminoacyl-tRNA synthetase</keyword>
<dbReference type="InterPro" id="IPR023458">
    <property type="entry name" value="Met-tRNA_ligase_1"/>
</dbReference>
<dbReference type="AlphaFoldDB" id="A0A6G4XGE5"/>
<dbReference type="GO" id="GO:0005829">
    <property type="term" value="C:cytosol"/>
    <property type="evidence" value="ECO:0007669"/>
    <property type="project" value="TreeGrafter"/>
</dbReference>
<evidence type="ECO:0000313" key="10">
    <source>
        <dbReference type="Proteomes" id="UP000481109"/>
    </source>
</evidence>
<sequence>MSTHAMSYVITSGPAVSAAGPHPGQSSALLGADVLERHLRRSGHRVRHAGHGTAPRPERVQRLFRLLAEAGAWQEREVTVFRCGPCSRFLQETEVRGRCWSCAARCDGMSCPACGRPQDANGLTAPRCAACGAAPTRIQRRRLVLPLEERRAHLGTHPGERRPPALRRYLSEVVSGTLPAVPVSCEGVQGIPVPSAGWEGQVIADWFGELAGYAEAVGESEVSGGPAQVVDFAGPGRAFLHAVLRPALASVNTPDTAEHPLPQGALTPHLIVDETVPPPASPSTETTPPNTDALRFHLCLTGSVPERSAAFEREYAETVSTVLAHGLDAWTDTVLDLLAEDFGSVVPGAAPHGPPAAERRELVRRTRKALAAETFSPQEAAEALATTVDRAVADLRQLRLLGGTELRSAYEARLVAHAELLAACAVTAAPLMPDWSVFLAGHLGIPLDEESGIPPWSAAETDRLVPPGTKLPESVPVYFHERP</sequence>
<evidence type="ECO:0000256" key="3">
    <source>
        <dbReference type="ARBA" id="ARBA00022840"/>
    </source>
</evidence>
<evidence type="ECO:0000256" key="7">
    <source>
        <dbReference type="RuleBase" id="RU363039"/>
    </source>
</evidence>
<keyword evidence="3 7" id="KW-0067">ATP-binding</keyword>
<accession>A0A6G4XGE5</accession>
<dbReference type="EMBL" id="JAAKZW010000030">
    <property type="protein sequence ID" value="NGO76252.1"/>
    <property type="molecule type" value="Genomic_DNA"/>
</dbReference>
<name>A0A6G4XGE5_9ACTN</name>
<dbReference type="Gene3D" id="3.40.50.620">
    <property type="entry name" value="HUPs"/>
    <property type="match status" value="1"/>
</dbReference>
<evidence type="ECO:0000256" key="2">
    <source>
        <dbReference type="ARBA" id="ARBA00022741"/>
    </source>
</evidence>
<proteinExistence type="inferred from homology"/>
<dbReference type="GO" id="GO:0006431">
    <property type="term" value="P:methionyl-tRNA aminoacylation"/>
    <property type="evidence" value="ECO:0007669"/>
    <property type="project" value="TreeGrafter"/>
</dbReference>
<evidence type="ECO:0000313" key="9">
    <source>
        <dbReference type="EMBL" id="NGO76252.1"/>
    </source>
</evidence>
<dbReference type="GO" id="GO:0005524">
    <property type="term" value="F:ATP binding"/>
    <property type="evidence" value="ECO:0007669"/>
    <property type="project" value="UniProtKB-KW"/>
</dbReference>
<keyword evidence="1 7" id="KW-0436">Ligase</keyword>
<comment type="similarity">
    <text evidence="7">Belongs to the class-I aminoacyl-tRNA synthetase family.</text>
</comment>
<organism evidence="9 10">
    <name type="scientific">Streptomyces mesophilus</name>
    <dbReference type="NCBI Taxonomy" id="1775132"/>
    <lineage>
        <taxon>Bacteria</taxon>
        <taxon>Bacillati</taxon>
        <taxon>Actinomycetota</taxon>
        <taxon>Actinomycetes</taxon>
        <taxon>Kitasatosporales</taxon>
        <taxon>Streptomycetaceae</taxon>
        <taxon>Streptomyces</taxon>
    </lineage>
</organism>
<dbReference type="InterPro" id="IPR029038">
    <property type="entry name" value="MetRS_Zn"/>
</dbReference>
<feature type="domain" description="Methionyl/Leucyl tRNA synthetase" evidence="8">
    <location>
        <begin position="58"/>
        <end position="219"/>
    </location>
</feature>
<keyword evidence="10" id="KW-1185">Reference proteome</keyword>
<dbReference type="PANTHER" id="PTHR45765">
    <property type="entry name" value="METHIONINE--TRNA LIGASE"/>
    <property type="match status" value="1"/>
</dbReference>
<gene>
    <name evidence="9" type="ORF">G6045_11325</name>
</gene>
<evidence type="ECO:0000256" key="1">
    <source>
        <dbReference type="ARBA" id="ARBA00022598"/>
    </source>
</evidence>
<evidence type="ECO:0000256" key="4">
    <source>
        <dbReference type="ARBA" id="ARBA00022917"/>
    </source>
</evidence>
<evidence type="ECO:0000259" key="8">
    <source>
        <dbReference type="Pfam" id="PF09334"/>
    </source>
</evidence>
<dbReference type="InterPro" id="IPR015413">
    <property type="entry name" value="Methionyl/Leucyl_tRNA_Synth"/>
</dbReference>
<comment type="catalytic activity">
    <reaction evidence="6">
        <text>tRNA(Met) + L-methionine + ATP = L-methionyl-tRNA(Met) + AMP + diphosphate</text>
        <dbReference type="Rhea" id="RHEA:13481"/>
        <dbReference type="Rhea" id="RHEA-COMP:9667"/>
        <dbReference type="Rhea" id="RHEA-COMP:9698"/>
        <dbReference type="ChEBI" id="CHEBI:30616"/>
        <dbReference type="ChEBI" id="CHEBI:33019"/>
        <dbReference type="ChEBI" id="CHEBI:57844"/>
        <dbReference type="ChEBI" id="CHEBI:78442"/>
        <dbReference type="ChEBI" id="CHEBI:78530"/>
        <dbReference type="ChEBI" id="CHEBI:456215"/>
        <dbReference type="EC" id="6.1.1.10"/>
    </reaction>
</comment>
<dbReference type="Proteomes" id="UP000481109">
    <property type="component" value="Unassembled WGS sequence"/>
</dbReference>
<reference evidence="9 10" key="1">
    <citation type="submission" date="2020-02" db="EMBL/GenBank/DDBJ databases">
        <title>Whole-genome analyses of novel actinobacteria.</title>
        <authorList>
            <person name="Sahin N."/>
            <person name="Tokatli A."/>
        </authorList>
    </citation>
    <scope>NUCLEOTIDE SEQUENCE [LARGE SCALE GENOMIC DNA]</scope>
    <source>
        <strain evidence="9 10">YC504</strain>
    </source>
</reference>
<comment type="caution">
    <text evidence="9">The sequence shown here is derived from an EMBL/GenBank/DDBJ whole genome shotgun (WGS) entry which is preliminary data.</text>
</comment>
<evidence type="ECO:0000256" key="6">
    <source>
        <dbReference type="ARBA" id="ARBA00047364"/>
    </source>
</evidence>
<keyword evidence="2 7" id="KW-0547">Nucleotide-binding</keyword>
<keyword evidence="4 7" id="KW-0648">Protein biosynthesis</keyword>
<dbReference type="InterPro" id="IPR014729">
    <property type="entry name" value="Rossmann-like_a/b/a_fold"/>
</dbReference>
<dbReference type="SUPFAM" id="SSF52374">
    <property type="entry name" value="Nucleotidylyl transferase"/>
    <property type="match status" value="1"/>
</dbReference>